<dbReference type="KEGG" id="lby:Lbys_2686"/>
<dbReference type="eggNOG" id="COG3385">
    <property type="taxonomic scope" value="Bacteria"/>
</dbReference>
<dbReference type="Proteomes" id="UP000007435">
    <property type="component" value="Chromosome"/>
</dbReference>
<dbReference type="STRING" id="649349.Lbys_1456"/>
<dbReference type="EMBL" id="CP002305">
    <property type="protein sequence ID" value="ADQ18753.1"/>
    <property type="molecule type" value="Genomic_DNA"/>
</dbReference>
<reference key="1">
    <citation type="submission" date="2010-11" db="EMBL/GenBank/DDBJ databases">
        <title>The complete genome of Leadbetterella byssophila DSM 17132.</title>
        <authorList>
            <consortium name="US DOE Joint Genome Institute (JGI-PGF)"/>
            <person name="Lucas S."/>
            <person name="Copeland A."/>
            <person name="Lapidus A."/>
            <person name="Glavina del Rio T."/>
            <person name="Dalin E."/>
            <person name="Tice H."/>
            <person name="Bruce D."/>
            <person name="Goodwin L."/>
            <person name="Pitluck S."/>
            <person name="Kyrpides N."/>
            <person name="Mavromatis K."/>
            <person name="Ivanova N."/>
            <person name="Teshima H."/>
            <person name="Brettin T."/>
            <person name="Detter J.C."/>
            <person name="Han C."/>
            <person name="Tapia R."/>
            <person name="Land M."/>
            <person name="Hauser L."/>
            <person name="Markowitz V."/>
            <person name="Cheng J.-F."/>
            <person name="Hugenholtz P."/>
            <person name="Woyke T."/>
            <person name="Wu D."/>
            <person name="Tindall B."/>
            <person name="Pomrenke H.G."/>
            <person name="Brambilla E."/>
            <person name="Klenk H.-P."/>
            <person name="Eisen J.A."/>
        </authorList>
    </citation>
    <scope>NUCLEOTIDE SEQUENCE [LARGE SCALE GENOMIC DNA]</scope>
    <source>
        <strain>DSM 17132</strain>
    </source>
</reference>
<name>E4RQE0_LEAB4</name>
<dbReference type="EMBL" id="CP002305">
    <property type="protein sequence ID" value="ADQ19180.1"/>
    <property type="molecule type" value="Genomic_DNA"/>
</dbReference>
<dbReference type="InterPro" id="IPR012337">
    <property type="entry name" value="RNaseH-like_sf"/>
</dbReference>
<dbReference type="KEGG" id="lby:Lbys_3532"/>
<evidence type="ECO:0000313" key="2">
    <source>
        <dbReference type="EMBL" id="ADQ18348.1"/>
    </source>
</evidence>
<sequence>MVTASGAQFLDWSATYRLFKGSRMNMSKIFGCIRKEVVLTNGWEHPYIYAHMDDTLLRKRGKKIFGTGWMRDPLGPPFSSNFVWGQRFIQVSLSLLEKGVFGPSRAIPVDFTHCPPVKKPTKGADEQTTATFLQQHKKEKMSAVGLQRILSLREDLNADGFSNKKVVLSVDGSYTNETVIKKLPAGVELIGRIRKDAKLFSPAEVKINQRGRKPYFGRELPTPEQIRQSPEIPYQKIEAWAAGKKRVFEVKTLKNVRWRKSGERNLMLVIIRPVSYRLTKSSKLLYRNPAYLISTSQHIDIQLLVQAYIRRWEIEVGFRDQKTLIGCGQAQVREKTAVEKVPQFISACYAMILLAAHKSNEKKSQQLPGTKWYKNAKRKRITTGDLLNRVRMENWLESVQINLTDFAKLQQKMAKLGKINNPAIEAIFYNRN</sequence>
<protein>
    <submittedName>
        <fullName evidence="2">Uncharacterized protein</fullName>
    </submittedName>
</protein>
<dbReference type="HOGENOM" id="CLU_046533_0_0_10"/>
<dbReference type="EMBL" id="CP002305">
    <property type="protein sequence ID" value="ADQ17170.1"/>
    <property type="molecule type" value="Genomic_DNA"/>
</dbReference>
<dbReference type="AlphaFoldDB" id="E4RQE0"/>
<gene>
    <name evidence="1" type="ordered locus">Lbys_1456</name>
    <name evidence="2" type="ordered locus">Lbys_2686</name>
    <name evidence="3" type="ordered locus">Lbys_3091</name>
    <name evidence="4" type="ordered locus">Lbys_3532</name>
</gene>
<evidence type="ECO:0000313" key="3">
    <source>
        <dbReference type="EMBL" id="ADQ18753.1"/>
    </source>
</evidence>
<evidence type="ECO:0000313" key="1">
    <source>
        <dbReference type="EMBL" id="ADQ17170.1"/>
    </source>
</evidence>
<dbReference type="EMBL" id="CP002305">
    <property type="protein sequence ID" value="ADQ18348.1"/>
    <property type="molecule type" value="Genomic_DNA"/>
</dbReference>
<reference evidence="2 5" key="2">
    <citation type="journal article" date="2011" name="Stand. Genomic Sci.">
        <title>Complete genome sequence of Leadbetterella byssophila type strain (4M15).</title>
        <authorList>
            <person name="Abt B."/>
            <person name="Teshima H."/>
            <person name="Lucas S."/>
            <person name="Lapidus A."/>
            <person name="Del Rio T.G."/>
            <person name="Nolan M."/>
            <person name="Tice H."/>
            <person name="Cheng J.F."/>
            <person name="Pitluck S."/>
            <person name="Liolios K."/>
            <person name="Pagani I."/>
            <person name="Ivanova N."/>
            <person name="Mavromatis K."/>
            <person name="Pati A."/>
            <person name="Tapia R."/>
            <person name="Han C."/>
            <person name="Goodwin L."/>
            <person name="Chen A."/>
            <person name="Palaniappan K."/>
            <person name="Land M."/>
            <person name="Hauser L."/>
            <person name="Chang Y.J."/>
            <person name="Jeffries C.D."/>
            <person name="Rohde M."/>
            <person name="Goker M."/>
            <person name="Tindall B.J."/>
            <person name="Detter J.C."/>
            <person name="Woyke T."/>
            <person name="Bristow J."/>
            <person name="Eisen J.A."/>
            <person name="Markowitz V."/>
            <person name="Hugenholtz P."/>
            <person name="Klenk H.P."/>
            <person name="Kyrpides N.C."/>
        </authorList>
    </citation>
    <scope>NUCLEOTIDE SEQUENCE [LARGE SCALE GENOMIC DNA]</scope>
    <source>
        <strain evidence="2">DSM 17132</strain>
        <strain evidence="5">DSM 17132 / JCM 16389 / KACC 11308 / NBRC 106382 / 4M15</strain>
    </source>
</reference>
<dbReference type="KEGG" id="lby:Lbys_1456"/>
<organism evidence="2 5">
    <name type="scientific">Leadbetterella byssophila (strain DSM 17132 / JCM 16389 / KACC 11308 / NBRC 106382 / 4M15)</name>
    <dbReference type="NCBI Taxonomy" id="649349"/>
    <lineage>
        <taxon>Bacteria</taxon>
        <taxon>Pseudomonadati</taxon>
        <taxon>Bacteroidota</taxon>
        <taxon>Cytophagia</taxon>
        <taxon>Cytophagales</taxon>
        <taxon>Leadbetterellaceae</taxon>
        <taxon>Leadbetterella</taxon>
    </lineage>
</organism>
<proteinExistence type="predicted"/>
<dbReference type="KEGG" id="lby:Lbys_3091"/>
<evidence type="ECO:0000313" key="5">
    <source>
        <dbReference type="Proteomes" id="UP000007435"/>
    </source>
</evidence>
<evidence type="ECO:0000313" key="4">
    <source>
        <dbReference type="EMBL" id="ADQ19180.1"/>
    </source>
</evidence>
<keyword evidence="5" id="KW-1185">Reference proteome</keyword>
<accession>E4RQE0</accession>
<dbReference type="SUPFAM" id="SSF53098">
    <property type="entry name" value="Ribonuclease H-like"/>
    <property type="match status" value="1"/>
</dbReference>